<comment type="similarity">
    <text evidence="1">Belongs to the SecB family.</text>
</comment>
<evidence type="ECO:0000256" key="2">
    <source>
        <dbReference type="ARBA" id="ARBA00022448"/>
    </source>
</evidence>
<dbReference type="InterPro" id="IPR035958">
    <property type="entry name" value="SecB-like_sf"/>
</dbReference>
<dbReference type="Gene3D" id="3.10.420.10">
    <property type="entry name" value="SecB-like"/>
    <property type="match status" value="1"/>
</dbReference>
<sequence>MQISLRETKVEKLEFYRIEELPKEDSIELGYSSGFSNDHGTSFIISFNLSLKSKEGFNLSIEYIAFFETDEELTEEFKNSHFTKENAPAIAYPFLRSFISTLTVNSGYGAVLLPTINFHAMANQE</sequence>
<dbReference type="Pfam" id="PF02556">
    <property type="entry name" value="SecB"/>
    <property type="match status" value="1"/>
</dbReference>
<dbReference type="GO" id="GO:0051082">
    <property type="term" value="F:unfolded protein binding"/>
    <property type="evidence" value="ECO:0007669"/>
    <property type="project" value="InterPro"/>
</dbReference>
<reference evidence="5 6" key="1">
    <citation type="journal article" date="2024" name="Microbiology">
        <title>Methylomarinum rosea sp. nov., a novel halophilic methanotrophic bacterium from the hypersaline Lake Elton.</title>
        <authorList>
            <person name="Suleimanov R.Z."/>
            <person name="Oshkin I.Y."/>
            <person name="Danilova O.V."/>
            <person name="Suzina N.E."/>
            <person name="Dedysh S.N."/>
        </authorList>
    </citation>
    <scope>NUCLEOTIDE SEQUENCE [LARGE SCALE GENOMIC DNA]</scope>
    <source>
        <strain evidence="5 6">Ch1-1</strain>
    </source>
</reference>
<dbReference type="RefSeq" id="WP_349432088.1">
    <property type="nucleotide sequence ID" value="NZ_CP157743.1"/>
</dbReference>
<evidence type="ECO:0000256" key="4">
    <source>
        <dbReference type="ARBA" id="ARBA00023010"/>
    </source>
</evidence>
<keyword evidence="4" id="KW-0811">Translocation</keyword>
<organism evidence="5 6">
    <name type="scientific">Methylomarinum roseum</name>
    <dbReference type="NCBI Taxonomy" id="3067653"/>
    <lineage>
        <taxon>Bacteria</taxon>
        <taxon>Pseudomonadati</taxon>
        <taxon>Pseudomonadota</taxon>
        <taxon>Gammaproteobacteria</taxon>
        <taxon>Methylococcales</taxon>
        <taxon>Methylococcaceae</taxon>
        <taxon>Methylomarinum</taxon>
    </lineage>
</organism>
<evidence type="ECO:0000313" key="5">
    <source>
        <dbReference type="EMBL" id="XBS21422.1"/>
    </source>
</evidence>
<protein>
    <submittedName>
        <fullName evidence="5">Protein-export chaperone SecB</fullName>
    </submittedName>
</protein>
<dbReference type="Proteomes" id="UP001225378">
    <property type="component" value="Chromosome"/>
</dbReference>
<dbReference type="KEGG" id="mech:Q9L42_004665"/>
<keyword evidence="2" id="KW-0813">Transport</keyword>
<proteinExistence type="inferred from homology"/>
<keyword evidence="3" id="KW-0653">Protein transport</keyword>
<keyword evidence="6" id="KW-1185">Reference proteome</keyword>
<evidence type="ECO:0000256" key="1">
    <source>
        <dbReference type="ARBA" id="ARBA00009990"/>
    </source>
</evidence>
<dbReference type="SUPFAM" id="SSF54611">
    <property type="entry name" value="SecB-like"/>
    <property type="match status" value="1"/>
</dbReference>
<dbReference type="GO" id="GO:0051262">
    <property type="term" value="P:protein tetramerization"/>
    <property type="evidence" value="ECO:0007669"/>
    <property type="project" value="InterPro"/>
</dbReference>
<dbReference type="InterPro" id="IPR003708">
    <property type="entry name" value="SecB"/>
</dbReference>
<accession>A0AAU7NWX5</accession>
<gene>
    <name evidence="5" type="ORF">Q9L42_004665</name>
</gene>
<dbReference type="EMBL" id="CP157743">
    <property type="protein sequence ID" value="XBS21422.1"/>
    <property type="molecule type" value="Genomic_DNA"/>
</dbReference>
<dbReference type="AlphaFoldDB" id="A0AAU7NWX5"/>
<evidence type="ECO:0000256" key="3">
    <source>
        <dbReference type="ARBA" id="ARBA00022927"/>
    </source>
</evidence>
<evidence type="ECO:0000313" key="6">
    <source>
        <dbReference type="Proteomes" id="UP001225378"/>
    </source>
</evidence>
<name>A0AAU7NWX5_9GAMM</name>
<dbReference type="GO" id="GO:0015031">
    <property type="term" value="P:protein transport"/>
    <property type="evidence" value="ECO:0007669"/>
    <property type="project" value="UniProtKB-KW"/>
</dbReference>